<feature type="region of interest" description="Disordered" evidence="1">
    <location>
        <begin position="303"/>
        <end position="331"/>
    </location>
</feature>
<proteinExistence type="predicted"/>
<keyword evidence="2" id="KW-1133">Transmembrane helix</keyword>
<keyword evidence="4" id="KW-1185">Reference proteome</keyword>
<evidence type="ECO:0000256" key="2">
    <source>
        <dbReference type="SAM" id="Phobius"/>
    </source>
</evidence>
<sequence length="873" mass="97014">MVVNKKRPNPPANSAAPSGMGSRTSSSQPLPKATKHTTKDRQEPTALTKNTKNQKNSAKTKSKKKKSSAGWLDTFLLFTLSVFTLYAFSTCPSDTTLHNPLCRSLSQYKTHILDPYVIPQVQEHIIPPIQRVLEHPNIHLTVVRLQEAQRRVAPYAEAAKERIQPHVVRAVDCLLEQVERVWEVIVVPRYQQWIQPHIQPYLDLLQHKFVEPYLQPFLHKSTLYLHFVANKLRQASPHVDRAVSLLRQYSHVIYVRVKPHALQAWESLKPLAIKAGEQIGELRRIYVDPHVWRIWEKVVELSGSTPGENVSSTTTTEAIKSSSGSSDETRATVIEETSTTSTFTEIEVLPTTASTVAEVPTPEIPEEPVLATSTESSSSSSVTADQAAETLESASSVVAASASISPSSTPEKEAEVRATIAPAEPEPASSPSASETASAASTETEVADDDLESFLSGLGLNENEPAFDDPPPPPVFTATPDGADAAAPPQTVEDEETEEEKAEKARIKKEEVAAKRKRIEDRHTAWEEKLLQRIVGKMTETVQFLEVLRDVAAGEILGKNVSEELAILELYTSTRPVTHIDDLPVKGLLDTLEKEGDKLLSGLEGWVKREEKAGKPGADQKAIDEKLRKWTQVVTRVEDRFQEKVTELRSRVHNWYREVREMEVNECLAASGEIKGIASDAQADIGLDYAWLEDVTYDDWQRYHDLMRAYEGFDKDIREVQAEVDDPLVPALDELQKELDDLVAGFNIRVRTIKGRGRSVVTGEELEFEVTKIEVEGDKGVTEKQKFDETPVGNVLDTEKESEPIAIGSIPLKEPVQATEGTSAEDPTFSILPIEEEAVKVDPAQVVIGKSSEQVEQAIKILEESEARHREEL</sequence>
<comment type="caution">
    <text evidence="3">The sequence shown here is derived from an EMBL/GenBank/DDBJ whole genome shotgun (WGS) entry which is preliminary data.</text>
</comment>
<reference evidence="3 4" key="1">
    <citation type="submission" date="2024-01" db="EMBL/GenBank/DDBJ databases">
        <title>A draft genome for a cacao thread blight-causing isolate of Paramarasmius palmivorus.</title>
        <authorList>
            <person name="Baruah I.K."/>
            <person name="Bukari Y."/>
            <person name="Amoako-Attah I."/>
            <person name="Meinhardt L.W."/>
            <person name="Bailey B.A."/>
            <person name="Cohen S.P."/>
        </authorList>
    </citation>
    <scope>NUCLEOTIDE SEQUENCE [LARGE SCALE GENOMIC DNA]</scope>
    <source>
        <strain evidence="3 4">GH-12</strain>
    </source>
</reference>
<feature type="transmembrane region" description="Helical" evidence="2">
    <location>
        <begin position="69"/>
        <end position="88"/>
    </location>
</feature>
<keyword evidence="2" id="KW-0472">Membrane</keyword>
<feature type="region of interest" description="Disordered" evidence="1">
    <location>
        <begin position="349"/>
        <end position="388"/>
    </location>
</feature>
<gene>
    <name evidence="3" type="ORF">VNI00_000528</name>
</gene>
<feature type="compositionally biased region" description="Low complexity" evidence="1">
    <location>
        <begin position="418"/>
        <end position="444"/>
    </location>
</feature>
<feature type="compositionally biased region" description="Low complexity" evidence="1">
    <location>
        <begin position="356"/>
        <end position="388"/>
    </location>
</feature>
<feature type="region of interest" description="Disordered" evidence="1">
    <location>
        <begin position="401"/>
        <end position="507"/>
    </location>
</feature>
<organism evidence="3 4">
    <name type="scientific">Paramarasmius palmivorus</name>
    <dbReference type="NCBI Taxonomy" id="297713"/>
    <lineage>
        <taxon>Eukaryota</taxon>
        <taxon>Fungi</taxon>
        <taxon>Dikarya</taxon>
        <taxon>Basidiomycota</taxon>
        <taxon>Agaricomycotina</taxon>
        <taxon>Agaricomycetes</taxon>
        <taxon>Agaricomycetidae</taxon>
        <taxon>Agaricales</taxon>
        <taxon>Marasmiineae</taxon>
        <taxon>Marasmiaceae</taxon>
        <taxon>Paramarasmius</taxon>
    </lineage>
</organism>
<evidence type="ECO:0000313" key="3">
    <source>
        <dbReference type="EMBL" id="KAK7060795.1"/>
    </source>
</evidence>
<dbReference type="Proteomes" id="UP001383192">
    <property type="component" value="Unassembled WGS sequence"/>
</dbReference>
<accession>A0AAW0E949</accession>
<evidence type="ECO:0000256" key="1">
    <source>
        <dbReference type="SAM" id="MobiDB-lite"/>
    </source>
</evidence>
<feature type="compositionally biased region" description="Low complexity" evidence="1">
    <location>
        <begin position="48"/>
        <end position="57"/>
    </location>
</feature>
<dbReference type="EMBL" id="JAYKXP010000002">
    <property type="protein sequence ID" value="KAK7060795.1"/>
    <property type="molecule type" value="Genomic_DNA"/>
</dbReference>
<dbReference type="AlphaFoldDB" id="A0AAW0E949"/>
<feature type="compositionally biased region" description="Low complexity" evidence="1">
    <location>
        <begin position="476"/>
        <end position="491"/>
    </location>
</feature>
<feature type="region of interest" description="Disordered" evidence="1">
    <location>
        <begin position="1"/>
        <end position="64"/>
    </location>
</feature>
<name>A0AAW0E949_9AGAR</name>
<feature type="compositionally biased region" description="Polar residues" evidence="1">
    <location>
        <begin position="303"/>
        <end position="326"/>
    </location>
</feature>
<evidence type="ECO:0000313" key="4">
    <source>
        <dbReference type="Proteomes" id="UP001383192"/>
    </source>
</evidence>
<protein>
    <submittedName>
        <fullName evidence="3">Uncharacterized protein</fullName>
    </submittedName>
</protein>
<keyword evidence="2" id="KW-0812">Transmembrane</keyword>